<feature type="region of interest" description="Disordered" evidence="5">
    <location>
        <begin position="1"/>
        <end position="52"/>
    </location>
</feature>
<accession>A0A540MWA8</accession>
<keyword evidence="3" id="KW-0862">Zinc</keyword>
<keyword evidence="8" id="KW-1185">Reference proteome</keyword>
<evidence type="ECO:0000259" key="6">
    <source>
        <dbReference type="PROSITE" id="PS50865"/>
    </source>
</evidence>
<keyword evidence="2 4" id="KW-0863">Zinc-finger</keyword>
<dbReference type="EMBL" id="VIEB01000171">
    <property type="protein sequence ID" value="TQE02640.1"/>
    <property type="molecule type" value="Genomic_DNA"/>
</dbReference>
<keyword evidence="1" id="KW-0479">Metal-binding</keyword>
<evidence type="ECO:0000256" key="2">
    <source>
        <dbReference type="ARBA" id="ARBA00022771"/>
    </source>
</evidence>
<comment type="caution">
    <text evidence="7">The sequence shown here is derived from an EMBL/GenBank/DDBJ whole genome shotgun (WGS) entry which is preliminary data.</text>
</comment>
<organism evidence="7 8">
    <name type="scientific">Malus baccata</name>
    <name type="common">Siberian crab apple</name>
    <name type="synonym">Pyrus baccata</name>
    <dbReference type="NCBI Taxonomy" id="106549"/>
    <lineage>
        <taxon>Eukaryota</taxon>
        <taxon>Viridiplantae</taxon>
        <taxon>Streptophyta</taxon>
        <taxon>Embryophyta</taxon>
        <taxon>Tracheophyta</taxon>
        <taxon>Spermatophyta</taxon>
        <taxon>Magnoliopsida</taxon>
        <taxon>eudicotyledons</taxon>
        <taxon>Gunneridae</taxon>
        <taxon>Pentapetalae</taxon>
        <taxon>rosids</taxon>
        <taxon>fabids</taxon>
        <taxon>Rosales</taxon>
        <taxon>Rosaceae</taxon>
        <taxon>Amygdaloideae</taxon>
        <taxon>Maleae</taxon>
        <taxon>Malus</taxon>
    </lineage>
</organism>
<evidence type="ECO:0000256" key="3">
    <source>
        <dbReference type="ARBA" id="ARBA00022833"/>
    </source>
</evidence>
<dbReference type="STRING" id="106549.A0A540MWA8"/>
<dbReference type="Gene3D" id="6.10.140.2220">
    <property type="match status" value="1"/>
</dbReference>
<dbReference type="GO" id="GO:0005737">
    <property type="term" value="C:cytoplasm"/>
    <property type="evidence" value="ECO:0007669"/>
    <property type="project" value="InterPro"/>
</dbReference>
<gene>
    <name evidence="7" type="ORF">C1H46_011709</name>
</gene>
<feature type="domain" description="MYND-type" evidence="6">
    <location>
        <begin position="189"/>
        <end position="227"/>
    </location>
</feature>
<sequence>MAGSVKGDGTEEFKGLRITSLDDDSDEEEEQKEPDVAMDDDDEEEEDEEARNSVILGFVKKPKKSRSLLRHFFPSKAGGVPAWLDPENLPSGRSCCCDICGEPLQFVLQVYAPEEKESAFHRTLFVFMCTSMACLRRDQHEQWKCQRDEPSRSVKVFRCQLPHDNPFYSSEPPKKDSTEDPLMAGAALCNWCGTWKGSKRCTGCRKTLYCSEKHWVKHSRSGHEHDCQRLRIQLADSSSANSETTSAVVLKGKYKVVFSWEEFWVGNLTALSRLVASNNLWPEYKIIQEPESSYDTEMPDESVGTNSLISSNRMDDGLMSIADNFTGDGDRKSWASFHVRIALAPEQILRYCRSFGAKPLWPVSSGRPSTADIPKCSYCSGPMCFEFQIMPQLLFYFNVKNDVDSLDWATIAVYTCEASCDASVVYKEEFAWVQLS</sequence>
<feature type="compositionally biased region" description="Acidic residues" evidence="5">
    <location>
        <begin position="21"/>
        <end position="49"/>
    </location>
</feature>
<name>A0A540MWA8_MALBA</name>
<dbReference type="SUPFAM" id="SSF144232">
    <property type="entry name" value="HIT/MYND zinc finger-like"/>
    <property type="match status" value="1"/>
</dbReference>
<protein>
    <recommendedName>
        <fullName evidence="6">MYND-type domain-containing protein</fullName>
    </recommendedName>
</protein>
<dbReference type="Proteomes" id="UP000315295">
    <property type="component" value="Unassembled WGS sequence"/>
</dbReference>
<reference evidence="7 8" key="1">
    <citation type="journal article" date="2019" name="G3 (Bethesda)">
        <title>Sequencing of a Wild Apple (Malus baccata) Genome Unravels the Differences Between Cultivated and Wild Apple Species Regarding Disease Resistance and Cold Tolerance.</title>
        <authorList>
            <person name="Chen X."/>
        </authorList>
    </citation>
    <scope>NUCLEOTIDE SEQUENCE [LARGE SCALE GENOMIC DNA]</scope>
    <source>
        <strain evidence="8">cv. Shandingzi</strain>
        <tissue evidence="7">Leaves</tissue>
    </source>
</reference>
<dbReference type="PANTHER" id="PTHR12298:SF4">
    <property type="entry name" value="PROGRAMMED CELL DEATH PROTEIN 2"/>
    <property type="match status" value="1"/>
</dbReference>
<dbReference type="InterPro" id="IPR002893">
    <property type="entry name" value="Znf_MYND"/>
</dbReference>
<proteinExistence type="predicted"/>
<dbReference type="PROSITE" id="PS50865">
    <property type="entry name" value="ZF_MYND_2"/>
    <property type="match status" value="1"/>
</dbReference>
<dbReference type="AlphaFoldDB" id="A0A540MWA8"/>
<dbReference type="PROSITE" id="PS01360">
    <property type="entry name" value="ZF_MYND_1"/>
    <property type="match status" value="1"/>
</dbReference>
<dbReference type="Pfam" id="PF04194">
    <property type="entry name" value="PDCD2_C"/>
    <property type="match status" value="1"/>
</dbReference>
<evidence type="ECO:0000256" key="1">
    <source>
        <dbReference type="ARBA" id="ARBA00022723"/>
    </source>
</evidence>
<dbReference type="InterPro" id="IPR007320">
    <property type="entry name" value="PDCD2_C"/>
</dbReference>
<dbReference type="PANTHER" id="PTHR12298">
    <property type="entry name" value="PCDC2 PROGRAMMED CELL DEATH PROTEIN 2 -RELATED"/>
    <property type="match status" value="1"/>
</dbReference>
<dbReference type="GO" id="GO:0008270">
    <property type="term" value="F:zinc ion binding"/>
    <property type="evidence" value="ECO:0007669"/>
    <property type="project" value="UniProtKB-KW"/>
</dbReference>
<evidence type="ECO:0000313" key="7">
    <source>
        <dbReference type="EMBL" id="TQE02640.1"/>
    </source>
</evidence>
<evidence type="ECO:0000256" key="5">
    <source>
        <dbReference type="SAM" id="MobiDB-lite"/>
    </source>
</evidence>
<evidence type="ECO:0000313" key="8">
    <source>
        <dbReference type="Proteomes" id="UP000315295"/>
    </source>
</evidence>
<evidence type="ECO:0000256" key="4">
    <source>
        <dbReference type="PROSITE-ProRule" id="PRU00134"/>
    </source>
</evidence>